<evidence type="ECO:0000313" key="1">
    <source>
        <dbReference type="EMBL" id="KKK80738.1"/>
    </source>
</evidence>
<organism evidence="1">
    <name type="scientific">marine sediment metagenome</name>
    <dbReference type="NCBI Taxonomy" id="412755"/>
    <lineage>
        <taxon>unclassified sequences</taxon>
        <taxon>metagenomes</taxon>
        <taxon>ecological metagenomes</taxon>
    </lineage>
</organism>
<reference evidence="1" key="1">
    <citation type="journal article" date="2015" name="Nature">
        <title>Complex archaea that bridge the gap between prokaryotes and eukaryotes.</title>
        <authorList>
            <person name="Spang A."/>
            <person name="Saw J.H."/>
            <person name="Jorgensen S.L."/>
            <person name="Zaremba-Niedzwiedzka K."/>
            <person name="Martijn J."/>
            <person name="Lind A.E."/>
            <person name="van Eijk R."/>
            <person name="Schleper C."/>
            <person name="Guy L."/>
            <person name="Ettema T.J."/>
        </authorList>
    </citation>
    <scope>NUCLEOTIDE SEQUENCE</scope>
</reference>
<sequence>MPKIIRGKGGYTYDASLKQLKTKFEDQLMYLTQSSAHSEVRERWASISYTVLRRMAERLSAVSMIINTREQQIMPFLIPATEVGQPGFVIYKKGKQDKRFKSNDKRAEEITEFVNQTGFIYDPFREDDFIDFGKMLMREMLTIDQVAIELQRNRKGEIAAFWLIDGATIRRTTMKGYEGKKKIQFVQLLEEQVVAEYTKEELIFDYMYKRVAIPHRGYGYSLLEQ</sequence>
<accession>A0A0F8YH06</accession>
<dbReference type="AlphaFoldDB" id="A0A0F8YH06"/>
<comment type="caution">
    <text evidence="1">The sequence shown here is derived from an EMBL/GenBank/DDBJ whole genome shotgun (WGS) entry which is preliminary data.</text>
</comment>
<protein>
    <submittedName>
        <fullName evidence="1">Uncharacterized protein</fullName>
    </submittedName>
</protein>
<proteinExistence type="predicted"/>
<gene>
    <name evidence="1" type="ORF">LCGC14_2820480</name>
</gene>
<name>A0A0F8YH06_9ZZZZ</name>
<feature type="non-terminal residue" evidence="1">
    <location>
        <position position="225"/>
    </location>
</feature>
<dbReference type="EMBL" id="LAZR01053442">
    <property type="protein sequence ID" value="KKK80738.1"/>
    <property type="molecule type" value="Genomic_DNA"/>
</dbReference>